<dbReference type="PANTHER" id="PTHR43046:SF16">
    <property type="entry name" value="ADP-RIBOSE PYROPHOSPHATASE YJHB-RELATED"/>
    <property type="match status" value="1"/>
</dbReference>
<keyword evidence="5" id="KW-1185">Reference proteome</keyword>
<dbReference type="CDD" id="cd18879">
    <property type="entry name" value="NUDIX_Hydrolase"/>
    <property type="match status" value="1"/>
</dbReference>
<evidence type="ECO:0000313" key="5">
    <source>
        <dbReference type="Proteomes" id="UP000317715"/>
    </source>
</evidence>
<dbReference type="Proteomes" id="UP000317715">
    <property type="component" value="Unassembled WGS sequence"/>
</dbReference>
<dbReference type="GeneID" id="97300247"/>
<organism evidence="4 5">
    <name type="scientific">Paenarthrobacter aurescens</name>
    <name type="common">Arthrobacter aurescens</name>
    <dbReference type="NCBI Taxonomy" id="43663"/>
    <lineage>
        <taxon>Bacteria</taxon>
        <taxon>Bacillati</taxon>
        <taxon>Actinomycetota</taxon>
        <taxon>Actinomycetes</taxon>
        <taxon>Micrococcales</taxon>
        <taxon>Micrococcaceae</taxon>
        <taxon>Paenarthrobacter</taxon>
    </lineage>
</organism>
<proteinExistence type="predicted"/>
<dbReference type="AlphaFoldDB" id="A0A4Y3NBY4"/>
<dbReference type="PROSITE" id="PS51462">
    <property type="entry name" value="NUDIX"/>
    <property type="match status" value="1"/>
</dbReference>
<evidence type="ECO:0000256" key="1">
    <source>
        <dbReference type="ARBA" id="ARBA00001946"/>
    </source>
</evidence>
<dbReference type="InterPro" id="IPR000086">
    <property type="entry name" value="NUDIX_hydrolase_dom"/>
</dbReference>
<gene>
    <name evidence="4" type="ORF">AAU01_14980</name>
</gene>
<dbReference type="SUPFAM" id="SSF55811">
    <property type="entry name" value="Nudix"/>
    <property type="match status" value="1"/>
</dbReference>
<dbReference type="Gene3D" id="3.90.79.10">
    <property type="entry name" value="Nucleoside Triphosphate Pyrophosphohydrolase"/>
    <property type="match status" value="1"/>
</dbReference>
<evidence type="ECO:0000256" key="2">
    <source>
        <dbReference type="ARBA" id="ARBA00022801"/>
    </source>
</evidence>
<evidence type="ECO:0000259" key="3">
    <source>
        <dbReference type="PROSITE" id="PS51462"/>
    </source>
</evidence>
<comment type="cofactor">
    <cofactor evidence="1">
        <name>Mg(2+)</name>
        <dbReference type="ChEBI" id="CHEBI:18420"/>
    </cofactor>
</comment>
<reference evidence="4 5" key="1">
    <citation type="submission" date="2019-06" db="EMBL/GenBank/DDBJ databases">
        <title>Whole genome shotgun sequence of Paenarthrobacter aurescens NBRC 12136.</title>
        <authorList>
            <person name="Hosoyama A."/>
            <person name="Uohara A."/>
            <person name="Ohji S."/>
            <person name="Ichikawa N."/>
        </authorList>
    </citation>
    <scope>NUCLEOTIDE SEQUENCE [LARGE SCALE GENOMIC DNA]</scope>
    <source>
        <strain evidence="4 5">NBRC 12136</strain>
    </source>
</reference>
<dbReference type="EMBL" id="BJMD01000008">
    <property type="protein sequence ID" value="GEB18743.1"/>
    <property type="molecule type" value="Genomic_DNA"/>
</dbReference>
<dbReference type="Pfam" id="PF00293">
    <property type="entry name" value="NUDIX"/>
    <property type="match status" value="1"/>
</dbReference>
<keyword evidence="2 4" id="KW-0378">Hydrolase</keyword>
<sequence length="158" mass="17286">MGAPDFVLKLREKIGNDPLWLPAVRGVVFDHEGRVLLGQRADNGHWTLITGMLEPGEHPAPGLVREIFEETAVVAETERIIGVGVVGPVTFPNGDVCDFLDITFRCRYVSGEARVNDDESLDVGWFALDDLPEMSAGNLEAIRLATEPEGPVAYQVED</sequence>
<dbReference type="PANTHER" id="PTHR43046">
    <property type="entry name" value="GDP-MANNOSE MANNOSYL HYDROLASE"/>
    <property type="match status" value="1"/>
</dbReference>
<comment type="caution">
    <text evidence="4">The sequence shown here is derived from an EMBL/GenBank/DDBJ whole genome shotgun (WGS) entry which is preliminary data.</text>
</comment>
<dbReference type="GO" id="GO:0016787">
    <property type="term" value="F:hydrolase activity"/>
    <property type="evidence" value="ECO:0007669"/>
    <property type="project" value="UniProtKB-KW"/>
</dbReference>
<name>A0A4Y3NBY4_PAEAU</name>
<feature type="domain" description="Nudix hydrolase" evidence="3">
    <location>
        <begin position="19"/>
        <end position="148"/>
    </location>
</feature>
<accession>A0A4Y3NBY4</accession>
<dbReference type="InterPro" id="IPR015797">
    <property type="entry name" value="NUDIX_hydrolase-like_dom_sf"/>
</dbReference>
<evidence type="ECO:0000313" key="4">
    <source>
        <dbReference type="EMBL" id="GEB18743.1"/>
    </source>
</evidence>
<dbReference type="RefSeq" id="WP_141283040.1">
    <property type="nucleotide sequence ID" value="NZ_BAAAWK010000001.1"/>
</dbReference>
<dbReference type="OrthoDB" id="9814308at2"/>
<protein>
    <submittedName>
        <fullName evidence="4">NUDIX hydrolase</fullName>
    </submittedName>
</protein>